<keyword evidence="2" id="KW-0479">Metal-binding</keyword>
<dbReference type="OrthoDB" id="1607513at2759"/>
<comment type="caution">
    <text evidence="7">The sequence shown here is derived from an EMBL/GenBank/DDBJ whole genome shotgun (WGS) entry which is preliminary data.</text>
</comment>
<evidence type="ECO:0000313" key="7">
    <source>
        <dbReference type="EMBL" id="CAH0103775.1"/>
    </source>
</evidence>
<comment type="subcellular location">
    <subcellularLocation>
        <location evidence="1">Nucleus</location>
    </subcellularLocation>
</comment>
<dbReference type="GO" id="GO:0008270">
    <property type="term" value="F:zinc ion binding"/>
    <property type="evidence" value="ECO:0007669"/>
    <property type="project" value="UniProtKB-KW"/>
</dbReference>
<dbReference type="PANTHER" id="PTHR46481:SF10">
    <property type="entry name" value="ZINC FINGER BED DOMAIN-CONTAINING PROTEIN 39"/>
    <property type="match status" value="1"/>
</dbReference>
<evidence type="ECO:0000256" key="1">
    <source>
        <dbReference type="ARBA" id="ARBA00004123"/>
    </source>
</evidence>
<dbReference type="InterPro" id="IPR012337">
    <property type="entry name" value="RNaseH-like_sf"/>
</dbReference>
<evidence type="ECO:0008006" key="9">
    <source>
        <dbReference type="Google" id="ProtNLM"/>
    </source>
</evidence>
<evidence type="ECO:0000313" key="8">
    <source>
        <dbReference type="Proteomes" id="UP000789390"/>
    </source>
</evidence>
<protein>
    <recommendedName>
        <fullName evidence="9">BED-type domain-containing protein</fullName>
    </recommendedName>
</protein>
<reference evidence="7" key="1">
    <citation type="submission" date="2021-11" db="EMBL/GenBank/DDBJ databases">
        <authorList>
            <person name="Schell T."/>
        </authorList>
    </citation>
    <scope>NUCLEOTIDE SEQUENCE</scope>
    <source>
        <strain evidence="7">M5</strain>
    </source>
</reference>
<dbReference type="GO" id="GO:0005634">
    <property type="term" value="C:nucleus"/>
    <property type="evidence" value="ECO:0007669"/>
    <property type="project" value="UniProtKB-SubCell"/>
</dbReference>
<keyword evidence="8" id="KW-1185">Reference proteome</keyword>
<feature type="compositionally biased region" description="Basic residues" evidence="6">
    <location>
        <begin position="11"/>
        <end position="27"/>
    </location>
</feature>
<dbReference type="EMBL" id="CAKKLH010000113">
    <property type="protein sequence ID" value="CAH0103775.1"/>
    <property type="molecule type" value="Genomic_DNA"/>
</dbReference>
<evidence type="ECO:0000256" key="3">
    <source>
        <dbReference type="ARBA" id="ARBA00022771"/>
    </source>
</evidence>
<gene>
    <name evidence="7" type="ORF">DGAL_LOCUS6448</name>
</gene>
<keyword evidence="4" id="KW-0862">Zinc</keyword>
<dbReference type="SUPFAM" id="SSF140996">
    <property type="entry name" value="Hermes dimerisation domain"/>
    <property type="match status" value="1"/>
</dbReference>
<feature type="region of interest" description="Disordered" evidence="6">
    <location>
        <begin position="1"/>
        <end position="70"/>
    </location>
</feature>
<dbReference type="Proteomes" id="UP000789390">
    <property type="component" value="Unassembled WGS sequence"/>
</dbReference>
<dbReference type="PANTHER" id="PTHR46481">
    <property type="entry name" value="ZINC FINGER BED DOMAIN-CONTAINING PROTEIN 4"/>
    <property type="match status" value="1"/>
</dbReference>
<evidence type="ECO:0000256" key="6">
    <source>
        <dbReference type="SAM" id="MobiDB-lite"/>
    </source>
</evidence>
<proteinExistence type="predicted"/>
<accession>A0A8J2WJ27</accession>
<keyword evidence="3" id="KW-0863">Zinc-finger</keyword>
<evidence type="ECO:0000256" key="5">
    <source>
        <dbReference type="ARBA" id="ARBA00023242"/>
    </source>
</evidence>
<name>A0A8J2WJ27_9CRUS</name>
<keyword evidence="5" id="KW-0539">Nucleus</keyword>
<dbReference type="SUPFAM" id="SSF53098">
    <property type="entry name" value="Ribonuclease H-like"/>
    <property type="match status" value="1"/>
</dbReference>
<dbReference type="AlphaFoldDB" id="A0A8J2WJ27"/>
<sequence>MKRGESPGGRRFIRNNARGRRPSRGRGRSFVQNEILDEENEERNGPVENMTAETAESSSSEPKPPPGKPIPIFTVNAFPIWRKNFFHDWREEGNSIWALCKLCDNGRYFSGGKSSFTNFNTHFKLLYPEEYGSISNSQQKIESFANPTKVHQSRQQQLDEGLTKVFTEDNLPLNLLTRHAFRSWVKLLSPGYHLPCPQRLRNSLIPAFYGERKAKLMTKLTECTALTIILDIWSSKNMLGFIGFSCQGVSSNFDPFNAFLTLTQMKGSHTAQAIVAKYEHVIEKWNLPVSKIVRVITDGGSNMLASDLNIQLPSWQSDSAVPIATENSTRSIPESDFEPDEAIEIEFTIDDNGETVPFWEIVVELAEELRKAAAEDRNVLFELEDLEKELQDTIFSLISKATQAAVNNKSEYSLSSSLRST</sequence>
<organism evidence="7 8">
    <name type="scientific">Daphnia galeata</name>
    <dbReference type="NCBI Taxonomy" id="27404"/>
    <lineage>
        <taxon>Eukaryota</taxon>
        <taxon>Metazoa</taxon>
        <taxon>Ecdysozoa</taxon>
        <taxon>Arthropoda</taxon>
        <taxon>Crustacea</taxon>
        <taxon>Branchiopoda</taxon>
        <taxon>Diplostraca</taxon>
        <taxon>Cladocera</taxon>
        <taxon>Anomopoda</taxon>
        <taxon>Daphniidae</taxon>
        <taxon>Daphnia</taxon>
    </lineage>
</organism>
<evidence type="ECO:0000256" key="4">
    <source>
        <dbReference type="ARBA" id="ARBA00022833"/>
    </source>
</evidence>
<evidence type="ECO:0000256" key="2">
    <source>
        <dbReference type="ARBA" id="ARBA00022723"/>
    </source>
</evidence>
<dbReference type="InterPro" id="IPR052035">
    <property type="entry name" value="ZnF_BED_domain_contain"/>
</dbReference>